<dbReference type="EMBL" id="AFNH02001388">
    <property type="protein sequence ID" value="EZG43195.1"/>
    <property type="molecule type" value="Genomic_DNA"/>
</dbReference>
<dbReference type="RefSeq" id="XP_011133548.1">
    <property type="nucleotide sequence ID" value="XM_011135246.1"/>
</dbReference>
<accession>A0A023AY27</accession>
<proteinExistence type="predicted"/>
<dbReference type="AlphaFoldDB" id="A0A023AY27"/>
<evidence type="ECO:0000256" key="1">
    <source>
        <dbReference type="SAM" id="MobiDB-lite"/>
    </source>
</evidence>
<organism evidence="2 3">
    <name type="scientific">Gregarina niphandrodes</name>
    <name type="common">Septate eugregarine</name>
    <dbReference type="NCBI Taxonomy" id="110365"/>
    <lineage>
        <taxon>Eukaryota</taxon>
        <taxon>Sar</taxon>
        <taxon>Alveolata</taxon>
        <taxon>Apicomplexa</taxon>
        <taxon>Conoidasida</taxon>
        <taxon>Gregarinasina</taxon>
        <taxon>Eugregarinorida</taxon>
        <taxon>Gregarinidae</taxon>
        <taxon>Gregarina</taxon>
    </lineage>
</organism>
<protein>
    <submittedName>
        <fullName evidence="2">Uncharacterized protein</fullName>
    </submittedName>
</protein>
<comment type="caution">
    <text evidence="2">The sequence shown here is derived from an EMBL/GenBank/DDBJ whole genome shotgun (WGS) entry which is preliminary data.</text>
</comment>
<sequence>MRGDCATGGQGVSPLLSVLTGVTFDVAGPGEELCGSLANERIVCDRRAGGGYGCPSPMPECTRLGFGKADRITPRLFLTIALQTVDLLAENEETLFSENQIHLVHDIHPVVKLDFARAKEYDGFQSVSDEAERVHMVQKVLSRVANEGRLTESKGGPRVSADILAPLKTAVKTMGELREALFKTYSGLEPSGDYKSFSWKGICRPMLDISQGQVTAKSTGTPVCSRCESGPVHSLPVWNGLMDATMFPQCTKWRDFVPADHRVPPNEWTVAAPGGGEFSPHALWPVRRTAGGTWADEASSMGPLVEEEAKKQGVKCSPFPWQSTWRPENPSESWPSSGTSEEAVSKAIKSDLDERAAFWRVVNLNDLLKSYRLSSEVVTQLEKDALKLVADAQTIDSCEHGRSWYIGSYPQVYVVLESSDHGKSNLRLATGPVCLTADSEKEARDRHKKFWDQVRVDAGCAN</sequence>
<gene>
    <name evidence="2" type="ORF">GNI_183310</name>
</gene>
<dbReference type="Proteomes" id="UP000019763">
    <property type="component" value="Unassembled WGS sequence"/>
</dbReference>
<dbReference type="GeneID" id="22916120"/>
<evidence type="ECO:0000313" key="2">
    <source>
        <dbReference type="EMBL" id="EZG43195.1"/>
    </source>
</evidence>
<keyword evidence="3" id="KW-1185">Reference proteome</keyword>
<name>A0A023AY27_GRENI</name>
<evidence type="ECO:0000313" key="3">
    <source>
        <dbReference type="Proteomes" id="UP000019763"/>
    </source>
</evidence>
<feature type="region of interest" description="Disordered" evidence="1">
    <location>
        <begin position="320"/>
        <end position="340"/>
    </location>
</feature>
<dbReference type="VEuPathDB" id="CryptoDB:GNI_183310"/>
<reference evidence="2" key="1">
    <citation type="submission" date="2013-12" db="EMBL/GenBank/DDBJ databases">
        <authorList>
            <person name="Omoto C.K."/>
            <person name="Sibley D."/>
            <person name="Venepally P."/>
            <person name="Hadjithomas M."/>
            <person name="Karamycheva S."/>
            <person name="Brunk B."/>
            <person name="Roos D."/>
            <person name="Caler E."/>
            <person name="Lorenzi H."/>
        </authorList>
    </citation>
    <scope>NUCLEOTIDE SEQUENCE</scope>
</reference>